<dbReference type="EMBL" id="CP144061">
    <property type="protein sequence ID" value="WWD21547.1"/>
    <property type="molecule type" value="Genomic_DNA"/>
</dbReference>
<name>A0AAJ8LPB4_9TREE</name>
<evidence type="ECO:0000256" key="1">
    <source>
        <dbReference type="SAM" id="MobiDB-lite"/>
    </source>
</evidence>
<feature type="compositionally biased region" description="Pro residues" evidence="1">
    <location>
        <begin position="152"/>
        <end position="164"/>
    </location>
</feature>
<dbReference type="Proteomes" id="UP000322225">
    <property type="component" value="Chromosome 11"/>
</dbReference>
<dbReference type="RefSeq" id="XP_031860587.2">
    <property type="nucleotide sequence ID" value="XM_032005075.2"/>
</dbReference>
<sequence>MVDGMDFQLCQAINSLYIYVMPPLPNLGNEYIEPDEYVGDPSPRIHGVEIPYGCPSRKVDLMDPPKEFLDQENAIYEDQSQASSKGAVSTSTESRLTTRPDVISASSAETATSTTQDLAAIHTGNTTTGSTTTGTTDASTQTTETNAVNTPPQSPLPSPSPPTDPSSNISTNG</sequence>
<accession>A0AAJ8LPB4</accession>
<reference evidence="2" key="2">
    <citation type="submission" date="2024-01" db="EMBL/GenBank/DDBJ databases">
        <title>Comparative genomics of Cryptococcus and Kwoniella reveals pathogenesis evolution and contrasting modes of karyotype evolution via chromosome fusion or intercentromeric recombination.</title>
        <authorList>
            <person name="Coelho M.A."/>
            <person name="David-Palma M."/>
            <person name="Shea T."/>
            <person name="Bowers K."/>
            <person name="McGinley-Smith S."/>
            <person name="Mohammad A.W."/>
            <person name="Gnirke A."/>
            <person name="Yurkov A.M."/>
            <person name="Nowrousian M."/>
            <person name="Sun S."/>
            <person name="Cuomo C.A."/>
            <person name="Heitman J."/>
        </authorList>
    </citation>
    <scope>NUCLEOTIDE SEQUENCE</scope>
    <source>
        <strain evidence="2">CBS 12478</strain>
    </source>
</reference>
<gene>
    <name evidence="2" type="ORF">CI109_106033</name>
</gene>
<feature type="compositionally biased region" description="Polar residues" evidence="1">
    <location>
        <begin position="78"/>
        <end position="97"/>
    </location>
</feature>
<dbReference type="AlphaFoldDB" id="A0AAJ8LPB4"/>
<keyword evidence="3" id="KW-1185">Reference proteome</keyword>
<protein>
    <submittedName>
        <fullName evidence="2">Uncharacterized protein</fullName>
    </submittedName>
</protein>
<proteinExistence type="predicted"/>
<feature type="compositionally biased region" description="Low complexity" evidence="1">
    <location>
        <begin position="123"/>
        <end position="151"/>
    </location>
</feature>
<reference evidence="2" key="1">
    <citation type="submission" date="2017-08" db="EMBL/GenBank/DDBJ databases">
        <authorList>
            <person name="Cuomo C."/>
            <person name="Billmyre B."/>
            <person name="Heitman J."/>
        </authorList>
    </citation>
    <scope>NUCLEOTIDE SEQUENCE</scope>
    <source>
        <strain evidence="2">CBS 12478</strain>
    </source>
</reference>
<feature type="region of interest" description="Disordered" evidence="1">
    <location>
        <begin position="72"/>
        <end position="173"/>
    </location>
</feature>
<evidence type="ECO:0000313" key="3">
    <source>
        <dbReference type="Proteomes" id="UP000322225"/>
    </source>
</evidence>
<feature type="compositionally biased region" description="Low complexity" evidence="1">
    <location>
        <begin position="104"/>
        <end position="115"/>
    </location>
</feature>
<dbReference type="GeneID" id="43589216"/>
<dbReference type="KEGG" id="ksn:43589216"/>
<organism evidence="2 3">
    <name type="scientific">Kwoniella shandongensis</name>
    <dbReference type="NCBI Taxonomy" id="1734106"/>
    <lineage>
        <taxon>Eukaryota</taxon>
        <taxon>Fungi</taxon>
        <taxon>Dikarya</taxon>
        <taxon>Basidiomycota</taxon>
        <taxon>Agaricomycotina</taxon>
        <taxon>Tremellomycetes</taxon>
        <taxon>Tremellales</taxon>
        <taxon>Cryptococcaceae</taxon>
        <taxon>Kwoniella</taxon>
    </lineage>
</organism>
<evidence type="ECO:0000313" key="2">
    <source>
        <dbReference type="EMBL" id="WWD21547.1"/>
    </source>
</evidence>